<accession>U2QZV3</accession>
<reference evidence="3" key="1">
    <citation type="submission" date="2013-08" db="EMBL/GenBank/DDBJ databases">
        <authorList>
            <person name="Durkin A.S."/>
            <person name="Haft D.R."/>
            <person name="McCorrison J."/>
            <person name="Torralba M."/>
            <person name="Gillis M."/>
            <person name="Haft D.H."/>
            <person name="Methe B."/>
            <person name="Sutton G."/>
            <person name="Nelson K.E."/>
        </authorList>
    </citation>
    <scope>NUCLEOTIDE SEQUENCE [LARGE SCALE GENOMIC DNA]</scope>
    <source>
        <strain evidence="3">F0233</strain>
    </source>
</reference>
<protein>
    <submittedName>
        <fullName evidence="3">Wax ester synthase-like Acyl-CoA acyltransferase domain protein</fullName>
    </submittedName>
</protein>
<dbReference type="GO" id="GO:0045017">
    <property type="term" value="P:glycerolipid biosynthetic process"/>
    <property type="evidence" value="ECO:0007669"/>
    <property type="project" value="InterPro"/>
</dbReference>
<proteinExistence type="predicted"/>
<evidence type="ECO:0000259" key="2">
    <source>
        <dbReference type="Pfam" id="PF03007"/>
    </source>
</evidence>
<dbReference type="InterPro" id="IPR004255">
    <property type="entry name" value="O-acyltransferase_WSD1_N"/>
</dbReference>
<dbReference type="Proteomes" id="UP000017052">
    <property type="component" value="Unassembled WGS sequence"/>
</dbReference>
<feature type="compositionally biased region" description="Pro residues" evidence="1">
    <location>
        <begin position="17"/>
        <end position="26"/>
    </location>
</feature>
<dbReference type="EMBL" id="ACVN02000044">
    <property type="protein sequence ID" value="ERK61724.1"/>
    <property type="molecule type" value="Genomic_DNA"/>
</dbReference>
<dbReference type="GO" id="GO:0004144">
    <property type="term" value="F:diacylglycerol O-acyltransferase activity"/>
    <property type="evidence" value="ECO:0007669"/>
    <property type="project" value="InterPro"/>
</dbReference>
<name>U2QZV3_9ACTN</name>
<feature type="region of interest" description="Disordered" evidence="1">
    <location>
        <begin position="1"/>
        <end position="149"/>
    </location>
</feature>
<evidence type="ECO:0000313" key="3">
    <source>
        <dbReference type="EMBL" id="ERK61724.1"/>
    </source>
</evidence>
<organism evidence="3 4">
    <name type="scientific">Propionibacterium acidifaciens F0233</name>
    <dbReference type="NCBI Taxonomy" id="553198"/>
    <lineage>
        <taxon>Bacteria</taxon>
        <taxon>Bacillati</taxon>
        <taxon>Actinomycetota</taxon>
        <taxon>Actinomycetes</taxon>
        <taxon>Propionibacteriales</taxon>
        <taxon>Propionibacteriaceae</taxon>
        <taxon>Propionibacterium</taxon>
    </lineage>
</organism>
<feature type="compositionally biased region" description="Polar residues" evidence="1">
    <location>
        <begin position="52"/>
        <end position="64"/>
    </location>
</feature>
<feature type="compositionally biased region" description="Basic and acidic residues" evidence="1">
    <location>
        <begin position="77"/>
        <end position="90"/>
    </location>
</feature>
<evidence type="ECO:0000313" key="4">
    <source>
        <dbReference type="Proteomes" id="UP000017052"/>
    </source>
</evidence>
<feature type="compositionally biased region" description="Polar residues" evidence="1">
    <location>
        <begin position="91"/>
        <end position="119"/>
    </location>
</feature>
<dbReference type="SUPFAM" id="SSF52777">
    <property type="entry name" value="CoA-dependent acyltransferases"/>
    <property type="match status" value="1"/>
</dbReference>
<dbReference type="Pfam" id="PF03007">
    <property type="entry name" value="WS_DGAT_cat"/>
    <property type="match status" value="1"/>
</dbReference>
<dbReference type="OrthoDB" id="9810950at2"/>
<sequence>MATRVCPPAQGHHTVSPPRPRIPAPPRTGYAKPAADHGILPVSGKDRYLPHTTRQPTPINGTLKTRTRESQGPPDQSPRDPRRDILDRTEIQSQTTPAQRSTTAHPTKSTPNPDATTRQPEPDAHHCPRNIIHSTRHSPVDTAHPHARRSVHELRYRHIGGHDYIYRCQDSANQPRTFILAFRYPGSERELREELAALRTRAASLRHLASVLRTPWGPLARPLLVTGSDLPTPTVQTVSEAETESTLCRLNSVPSDFAQPLWQCHGLVLEEGGFVIALRFHHVLFDGGGGTDACAQLLGGKPLGESVGWRRATGSAWLGALQLRDTLVGMPKAAVTRTRQLARLGALRTPHLRSLKSAAARINRPAQDCAWNLAELSPGRSMASVTLPFGAVEAVARWQGCTINDVAVAAVCSAILSEARKQGVGINGYKVWIPVVRRSSDDMVGSTGTSLRLVVLDESLRDAQGLLAVLPAVVAAKDDQEVERVGALTTQISEYLPAPILRRVARAENTVANTLVSTLRLDPNELTVGGQEPDNIWCCAPIEARLSWMAVLIRTPKQLRVSITAEESLGPLVASLRDRLSVAVREADDQRATAADN</sequence>
<evidence type="ECO:0000256" key="1">
    <source>
        <dbReference type="SAM" id="MobiDB-lite"/>
    </source>
</evidence>
<keyword evidence="4" id="KW-1185">Reference proteome</keyword>
<dbReference type="AlphaFoldDB" id="U2QZV3"/>
<gene>
    <name evidence="3" type="ORF">HMPREF0682_2252</name>
</gene>
<feature type="domain" description="O-acyltransferase WSD1-like N-terminal" evidence="2">
    <location>
        <begin position="241"/>
        <end position="407"/>
    </location>
</feature>
<comment type="caution">
    <text evidence="3">The sequence shown here is derived from an EMBL/GenBank/DDBJ whole genome shotgun (WGS) entry which is preliminary data.</text>
</comment>